<evidence type="ECO:0000313" key="2">
    <source>
        <dbReference type="EMBL" id="TFY70892.1"/>
    </source>
</evidence>
<dbReference type="Proteomes" id="UP000298327">
    <property type="component" value="Unassembled WGS sequence"/>
</dbReference>
<feature type="region of interest" description="Disordered" evidence="1">
    <location>
        <begin position="651"/>
        <end position="702"/>
    </location>
</feature>
<sequence length="777" mass="85698">MPSRSHLSSYVPGFELEESSSAIEGFPNSRVSSTTYTRNAPVKPAAELSRPLKRRRTAGLNTRYDNMIEQVNMMYSSPGSASESRRKRTFSSGSSSVSTRDVPKTPLDAYSRFQEGRLGKDFAVIKLTEPTRELRDDTEPSSDTVDEVGVRAKTPGPIPDWLSSTLSRLDSRHPLRRVMPAVDSPFNPEVGNDPVFPAKESGDDTPGQPDAEEDTVFAFQPPPPEVYNVPFWTDVSPQQDLEAASSDTLFAPESAADSRTAFLEPALPIYRSSSVTSSRALQTPFDSVAQDDMYAMSPRFAVPFSTPGPGKTALARTKASEVPLSPMDASTLARPYSPDLADASPTLLHDETNSHPANSRPSPEFSPVNSRHYHNDSFGKRHGFPATSNEVTSAFGSYNDAMLWEPQAGDYLGEANVFSRSRSPGERRHSNIALVGDQASFQTVRDPRTADRDQVLDAISSPSYVPRFPSIDHILKQKEIDNIFSTPGPTYRAYFDSPTEDPSSSPPSSPHIYPLDENLDFQWTPFLQGNRSEGGHRQHGRAVSQTNFQHSGYDVDFAVDRLDAAQIPPVHQEQPEKQAHIYEYPLARDSPSGPLEPSADAALDDWEIRTRARMSMAHRTPVDEELQPTQTEQISQESEEPIFAFAPAPGIFVSPLRDGQTESTSDTQSDLHHNSVGQDSEEKRDAEVPLENPTAQMTTSNEQACHLFDSTCTMLPGTYRRPADIGDPPKTPVKDPSKRVATEMPISMLNARLLGLGRRKSVEDEESERDSIESWPG</sequence>
<feature type="region of interest" description="Disordered" evidence="1">
    <location>
        <begin position="76"/>
        <end position="103"/>
    </location>
</feature>
<dbReference type="OrthoDB" id="3271158at2759"/>
<feature type="region of interest" description="Disordered" evidence="1">
    <location>
        <begin position="618"/>
        <end position="637"/>
    </location>
</feature>
<feature type="region of interest" description="Disordered" evidence="1">
    <location>
        <begin position="757"/>
        <end position="777"/>
    </location>
</feature>
<feature type="compositionally biased region" description="Polar residues" evidence="1">
    <location>
        <begin position="29"/>
        <end position="38"/>
    </location>
</feature>
<feature type="region of interest" description="Disordered" evidence="1">
    <location>
        <begin position="19"/>
        <end position="61"/>
    </location>
</feature>
<dbReference type="EMBL" id="SEOQ01000077">
    <property type="protein sequence ID" value="TFY70892.1"/>
    <property type="molecule type" value="Genomic_DNA"/>
</dbReference>
<feature type="compositionally biased region" description="Low complexity" evidence="1">
    <location>
        <begin position="90"/>
        <end position="100"/>
    </location>
</feature>
<name>A0A4Y9Z8M6_9AGAM</name>
<feature type="region of interest" description="Disordered" evidence="1">
    <location>
        <begin position="133"/>
        <end position="153"/>
    </location>
</feature>
<proteinExistence type="predicted"/>
<accession>A0A4Y9Z8M6</accession>
<organism evidence="2 3">
    <name type="scientific">Dentipellis fragilis</name>
    <dbReference type="NCBI Taxonomy" id="205917"/>
    <lineage>
        <taxon>Eukaryota</taxon>
        <taxon>Fungi</taxon>
        <taxon>Dikarya</taxon>
        <taxon>Basidiomycota</taxon>
        <taxon>Agaricomycotina</taxon>
        <taxon>Agaricomycetes</taxon>
        <taxon>Russulales</taxon>
        <taxon>Hericiaceae</taxon>
        <taxon>Dentipellis</taxon>
    </lineage>
</organism>
<keyword evidence="3" id="KW-1185">Reference proteome</keyword>
<gene>
    <name evidence="2" type="ORF">EVG20_g2123</name>
</gene>
<reference evidence="2 3" key="1">
    <citation type="submission" date="2019-02" db="EMBL/GenBank/DDBJ databases">
        <title>Genome sequencing of the rare red list fungi Dentipellis fragilis.</title>
        <authorList>
            <person name="Buettner E."/>
            <person name="Kellner H."/>
        </authorList>
    </citation>
    <scope>NUCLEOTIDE SEQUENCE [LARGE SCALE GENOMIC DNA]</scope>
    <source>
        <strain evidence="2 3">DSM 105465</strain>
    </source>
</reference>
<feature type="region of interest" description="Disordered" evidence="1">
    <location>
        <begin position="327"/>
        <end position="371"/>
    </location>
</feature>
<evidence type="ECO:0000256" key="1">
    <source>
        <dbReference type="SAM" id="MobiDB-lite"/>
    </source>
</evidence>
<feature type="compositionally biased region" description="Low complexity" evidence="1">
    <location>
        <begin position="627"/>
        <end position="636"/>
    </location>
</feature>
<evidence type="ECO:0000313" key="3">
    <source>
        <dbReference type="Proteomes" id="UP000298327"/>
    </source>
</evidence>
<protein>
    <submittedName>
        <fullName evidence="2">Uncharacterized protein</fullName>
    </submittedName>
</protein>
<comment type="caution">
    <text evidence="2">The sequence shown here is derived from an EMBL/GenBank/DDBJ whole genome shotgun (WGS) entry which is preliminary data.</text>
</comment>
<dbReference type="AlphaFoldDB" id="A0A4Y9Z8M6"/>
<feature type="compositionally biased region" description="Polar residues" evidence="1">
    <location>
        <begin position="693"/>
        <end position="702"/>
    </location>
</feature>